<feature type="compositionally biased region" description="Pro residues" evidence="1">
    <location>
        <begin position="347"/>
        <end position="360"/>
    </location>
</feature>
<dbReference type="EMBL" id="LSYV01000012">
    <property type="protein sequence ID" value="KXZ51813.1"/>
    <property type="molecule type" value="Genomic_DNA"/>
</dbReference>
<dbReference type="AlphaFoldDB" id="A0A150GPQ4"/>
<protein>
    <submittedName>
        <fullName evidence="2">Uncharacterized protein</fullName>
    </submittedName>
</protein>
<proteinExistence type="predicted"/>
<dbReference type="OrthoDB" id="552472at2759"/>
<feature type="region of interest" description="Disordered" evidence="1">
    <location>
        <begin position="653"/>
        <end position="737"/>
    </location>
</feature>
<feature type="compositionally biased region" description="Gly residues" evidence="1">
    <location>
        <begin position="715"/>
        <end position="726"/>
    </location>
</feature>
<gene>
    <name evidence="2" type="ORF">GPECTOR_11g254</name>
</gene>
<feature type="region of interest" description="Disordered" evidence="1">
    <location>
        <begin position="90"/>
        <end position="115"/>
    </location>
</feature>
<organism evidence="2 3">
    <name type="scientific">Gonium pectorale</name>
    <name type="common">Green alga</name>
    <dbReference type="NCBI Taxonomy" id="33097"/>
    <lineage>
        <taxon>Eukaryota</taxon>
        <taxon>Viridiplantae</taxon>
        <taxon>Chlorophyta</taxon>
        <taxon>core chlorophytes</taxon>
        <taxon>Chlorophyceae</taxon>
        <taxon>CS clade</taxon>
        <taxon>Chlamydomonadales</taxon>
        <taxon>Volvocaceae</taxon>
        <taxon>Gonium</taxon>
    </lineage>
</organism>
<reference evidence="3" key="1">
    <citation type="journal article" date="2016" name="Nat. Commun.">
        <title>The Gonium pectorale genome demonstrates co-option of cell cycle regulation during the evolution of multicellularity.</title>
        <authorList>
            <person name="Hanschen E.R."/>
            <person name="Marriage T.N."/>
            <person name="Ferris P.J."/>
            <person name="Hamaji T."/>
            <person name="Toyoda A."/>
            <person name="Fujiyama A."/>
            <person name="Neme R."/>
            <person name="Noguchi H."/>
            <person name="Minakuchi Y."/>
            <person name="Suzuki M."/>
            <person name="Kawai-Toyooka H."/>
            <person name="Smith D.R."/>
            <person name="Sparks H."/>
            <person name="Anderson J."/>
            <person name="Bakaric R."/>
            <person name="Luria V."/>
            <person name="Karger A."/>
            <person name="Kirschner M.W."/>
            <person name="Durand P.M."/>
            <person name="Michod R.E."/>
            <person name="Nozaki H."/>
            <person name="Olson B.J."/>
        </authorList>
    </citation>
    <scope>NUCLEOTIDE SEQUENCE [LARGE SCALE GENOMIC DNA]</scope>
    <source>
        <strain evidence="3">NIES-2863</strain>
    </source>
</reference>
<feature type="region of interest" description="Disordered" evidence="1">
    <location>
        <begin position="345"/>
        <end position="382"/>
    </location>
</feature>
<accession>A0A150GPQ4</accession>
<comment type="caution">
    <text evidence="2">The sequence shown here is derived from an EMBL/GenBank/DDBJ whole genome shotgun (WGS) entry which is preliminary data.</text>
</comment>
<dbReference type="Proteomes" id="UP000075714">
    <property type="component" value="Unassembled WGS sequence"/>
</dbReference>
<evidence type="ECO:0000256" key="1">
    <source>
        <dbReference type="SAM" id="MobiDB-lite"/>
    </source>
</evidence>
<evidence type="ECO:0000313" key="2">
    <source>
        <dbReference type="EMBL" id="KXZ51813.1"/>
    </source>
</evidence>
<feature type="region of interest" description="Disordered" evidence="1">
    <location>
        <begin position="750"/>
        <end position="777"/>
    </location>
</feature>
<feature type="compositionally biased region" description="Gly residues" evidence="1">
    <location>
        <begin position="90"/>
        <end position="111"/>
    </location>
</feature>
<evidence type="ECO:0000313" key="3">
    <source>
        <dbReference type="Proteomes" id="UP000075714"/>
    </source>
</evidence>
<feature type="compositionally biased region" description="Acidic residues" evidence="1">
    <location>
        <begin position="371"/>
        <end position="380"/>
    </location>
</feature>
<sequence length="891" mass="91443">MLDALDALEAQLRACGVGGGGAALSLPGAEEPDLVVACAALLFGRCVWEVAGPQRTAALMGFGGTLSRLSPTAAAVIASWLYGLREGSGRGGGGGGGRGGGGGGGGRGRGSGLPAAAQRLSDKSMEVLAVVACESLRLQVDSAGLCSWACLMQLREDDVEPMRELVAACLPGAQLLPHAAITFNASGTSIQVRGRSTVPYGGSNWVHLEPGHEAALLTFCMPDPCVVGGLTQNDLRYFKIIQRPYNVDCKKRVLRDDLTRGLPHLFAGLMVERALRGVTRRLEALGAGALAGCSWEHCAALSGDPAATMSLLAQHEAWWQVSEQLQGDEQQQRVRAGLRARLLQQLPAPPAPPGPPPPQRAGPGHGHAGEGDGDEEDDDGGVGAARRAALEREVDAFIADLMPLTHARYMAVPRSGADAAPSASGSSGRLAEELVAAEPLEAEAMRGWATIKLQFRTAHTARKKALAAATHPPAWLPPALLAATSLALAIVLYALEYVLLASVQRTAPAVLLDAVETAMAAAVRAADRLAAALAPPPLAAPTWERLAARAAWWLLWRFRPLWMWLPPAVAGTRAAAARLPDVWQGVVEAAADRFGLGNFLGRYNLRRLQRRVDAQQRAWSLRLAEARMREAVGRGRISRGEVLRIMAALQAAGCPPEQQGGGGGDDDGDDGKALLPLPVAAPPPEQPQAGSAAEGGYRAKSAAPHRRAGAAAAGAGAGGPTGGSVGKRGIPTGEAAGQPAAAAAAGAAGPAAASGSRAGGSGGAGAPRRQGGRGHKAVSKMLEQEGWTVVRRGKHIVYRRVLSGGTQQTFVRSSTPSDWRTAANQVAALRRLNSAAQMEMVLAASVLAPGAARSAGAQAGAADAIEGALAALLHEIEAALPAAAAAGGSGL</sequence>
<keyword evidence="3" id="KW-1185">Reference proteome</keyword>
<name>A0A150GPQ4_GONPE</name>